<dbReference type="PANTHER" id="PTHR30302:SF1">
    <property type="entry name" value="HYDROGENASE 2 MATURATION PROTEASE"/>
    <property type="match status" value="1"/>
</dbReference>
<dbReference type="InterPro" id="IPR000671">
    <property type="entry name" value="Peptidase_A31"/>
</dbReference>
<gene>
    <name evidence="5" type="ORF">HDF14_002376</name>
</gene>
<accession>A0A9X0QE77</accession>
<dbReference type="RefSeq" id="WP_183976524.1">
    <property type="nucleotide sequence ID" value="NZ_JACHEB010000004.1"/>
</dbReference>
<evidence type="ECO:0000256" key="1">
    <source>
        <dbReference type="ARBA" id="ARBA00006814"/>
    </source>
</evidence>
<evidence type="ECO:0000256" key="4">
    <source>
        <dbReference type="ARBA" id="ARBA00022801"/>
    </source>
</evidence>
<dbReference type="GO" id="GO:0008047">
    <property type="term" value="F:enzyme activator activity"/>
    <property type="evidence" value="ECO:0007669"/>
    <property type="project" value="InterPro"/>
</dbReference>
<dbReference type="EMBL" id="JACHEB010000004">
    <property type="protein sequence ID" value="MBB5328766.1"/>
    <property type="molecule type" value="Genomic_DNA"/>
</dbReference>
<keyword evidence="2 5" id="KW-0645">Protease</keyword>
<dbReference type="EC" id="3.4.23.-" evidence="5"/>
<evidence type="ECO:0000313" key="6">
    <source>
        <dbReference type="Proteomes" id="UP000535182"/>
    </source>
</evidence>
<dbReference type="GO" id="GO:0016485">
    <property type="term" value="P:protein processing"/>
    <property type="evidence" value="ECO:0007669"/>
    <property type="project" value="TreeGrafter"/>
</dbReference>
<dbReference type="Proteomes" id="UP000535182">
    <property type="component" value="Unassembled WGS sequence"/>
</dbReference>
<dbReference type="Pfam" id="PF01750">
    <property type="entry name" value="HycI"/>
    <property type="match status" value="1"/>
</dbReference>
<name>A0A9X0QE77_9BACT</name>
<dbReference type="CDD" id="cd06068">
    <property type="entry name" value="H2MP_like-1"/>
    <property type="match status" value="1"/>
</dbReference>
<dbReference type="Gene3D" id="3.40.50.1450">
    <property type="entry name" value="HybD-like"/>
    <property type="match status" value="1"/>
</dbReference>
<comment type="similarity">
    <text evidence="1">Belongs to the peptidase A31 family.</text>
</comment>
<keyword evidence="6" id="KW-1185">Reference proteome</keyword>
<keyword evidence="3" id="KW-0064">Aspartyl protease</keyword>
<evidence type="ECO:0000256" key="3">
    <source>
        <dbReference type="ARBA" id="ARBA00022750"/>
    </source>
</evidence>
<dbReference type="SUPFAM" id="SSF53163">
    <property type="entry name" value="HybD-like"/>
    <property type="match status" value="1"/>
</dbReference>
<sequence>MTKTILIAGIGNIFLGDDAFGVEVVRSLSRRTLAGEVLVKDFGIRGFDLAYTLLDPWHTVILVDALPRNDTPGTLFVLEPDLTGLGDPGAPGMDLNPHGMDPMRVLNLAAAIGPIAPRILVVGCEPRDFGDELEGRMGLSPQVQAAVEEASNMIEELIGRTLAEIEDPPMRLQTLVQVPNSSEVTS</sequence>
<dbReference type="PRINTS" id="PR00446">
    <property type="entry name" value="HYDRGNUPTAKE"/>
</dbReference>
<evidence type="ECO:0000313" key="5">
    <source>
        <dbReference type="EMBL" id="MBB5328766.1"/>
    </source>
</evidence>
<dbReference type="InterPro" id="IPR023430">
    <property type="entry name" value="Pept_HybD-like_dom_sf"/>
</dbReference>
<dbReference type="PANTHER" id="PTHR30302">
    <property type="entry name" value="HYDROGENASE 1 MATURATION PROTEASE"/>
    <property type="match status" value="1"/>
</dbReference>
<protein>
    <submittedName>
        <fullName evidence="5">Hydrogenase maturation protease</fullName>
        <ecNumber evidence="5">3.4.23.-</ecNumber>
    </submittedName>
</protein>
<dbReference type="AlphaFoldDB" id="A0A9X0QE77"/>
<dbReference type="GO" id="GO:0004190">
    <property type="term" value="F:aspartic-type endopeptidase activity"/>
    <property type="evidence" value="ECO:0007669"/>
    <property type="project" value="UniProtKB-KW"/>
</dbReference>
<evidence type="ECO:0000256" key="2">
    <source>
        <dbReference type="ARBA" id="ARBA00022670"/>
    </source>
</evidence>
<keyword evidence="4 5" id="KW-0378">Hydrolase</keyword>
<organism evidence="5 6">
    <name type="scientific">Tunturiibacter gelidiferens</name>
    <dbReference type="NCBI Taxonomy" id="3069689"/>
    <lineage>
        <taxon>Bacteria</taxon>
        <taxon>Pseudomonadati</taxon>
        <taxon>Acidobacteriota</taxon>
        <taxon>Terriglobia</taxon>
        <taxon>Terriglobales</taxon>
        <taxon>Acidobacteriaceae</taxon>
        <taxon>Tunturiibacter</taxon>
    </lineage>
</organism>
<dbReference type="NCBIfam" id="TIGR00072">
    <property type="entry name" value="hydrog_prot"/>
    <property type="match status" value="1"/>
</dbReference>
<reference evidence="5 6" key="1">
    <citation type="submission" date="2020-08" db="EMBL/GenBank/DDBJ databases">
        <title>Genomic Encyclopedia of Type Strains, Phase IV (KMG-V): Genome sequencing to study the core and pangenomes of soil and plant-associated prokaryotes.</title>
        <authorList>
            <person name="Whitman W."/>
        </authorList>
    </citation>
    <scope>NUCLEOTIDE SEQUENCE [LARGE SCALE GENOMIC DNA]</scope>
    <source>
        <strain evidence="5 6">X5P2</strain>
    </source>
</reference>
<comment type="caution">
    <text evidence="5">The sequence shown here is derived from an EMBL/GenBank/DDBJ whole genome shotgun (WGS) entry which is preliminary data.</text>
</comment>
<proteinExistence type="inferred from homology"/>